<evidence type="ECO:0000313" key="1">
    <source>
        <dbReference type="EMBL" id="RDY11259.1"/>
    </source>
</evidence>
<dbReference type="Proteomes" id="UP000257109">
    <property type="component" value="Unassembled WGS sequence"/>
</dbReference>
<organism evidence="1 2">
    <name type="scientific">Mucuna pruriens</name>
    <name type="common">Velvet bean</name>
    <name type="synonym">Dolichos pruriens</name>
    <dbReference type="NCBI Taxonomy" id="157652"/>
    <lineage>
        <taxon>Eukaryota</taxon>
        <taxon>Viridiplantae</taxon>
        <taxon>Streptophyta</taxon>
        <taxon>Embryophyta</taxon>
        <taxon>Tracheophyta</taxon>
        <taxon>Spermatophyta</taxon>
        <taxon>Magnoliopsida</taxon>
        <taxon>eudicotyledons</taxon>
        <taxon>Gunneridae</taxon>
        <taxon>Pentapetalae</taxon>
        <taxon>rosids</taxon>
        <taxon>fabids</taxon>
        <taxon>Fabales</taxon>
        <taxon>Fabaceae</taxon>
        <taxon>Papilionoideae</taxon>
        <taxon>50 kb inversion clade</taxon>
        <taxon>NPAAA clade</taxon>
        <taxon>indigoferoid/millettioid clade</taxon>
        <taxon>Phaseoleae</taxon>
        <taxon>Mucuna</taxon>
    </lineage>
</organism>
<keyword evidence="2" id="KW-1185">Reference proteome</keyword>
<accession>A0A371I8A5</accession>
<evidence type="ECO:0000313" key="2">
    <source>
        <dbReference type="Proteomes" id="UP000257109"/>
    </source>
</evidence>
<dbReference type="InterPro" id="IPR043502">
    <property type="entry name" value="DNA/RNA_pol_sf"/>
</dbReference>
<comment type="caution">
    <text evidence="1">The sequence shown here is derived from an EMBL/GenBank/DDBJ whole genome shotgun (WGS) entry which is preliminary data.</text>
</comment>
<dbReference type="EMBL" id="QJKJ01000677">
    <property type="protein sequence ID" value="RDY11259.1"/>
    <property type="molecule type" value="Genomic_DNA"/>
</dbReference>
<feature type="non-terminal residue" evidence="1">
    <location>
        <position position="1"/>
    </location>
</feature>
<protein>
    <submittedName>
        <fullName evidence="1">Uncharacterized protein</fullName>
    </submittedName>
</protein>
<gene>
    <name evidence="1" type="ORF">CR513_04107</name>
</gene>
<reference evidence="1" key="1">
    <citation type="submission" date="2018-05" db="EMBL/GenBank/DDBJ databases">
        <title>Draft genome of Mucuna pruriens seed.</title>
        <authorList>
            <person name="Nnadi N.E."/>
            <person name="Vos R."/>
            <person name="Hasami M.H."/>
            <person name="Devisetty U.K."/>
            <person name="Aguiy J.C."/>
        </authorList>
    </citation>
    <scope>NUCLEOTIDE SEQUENCE [LARGE SCALE GENOMIC DNA]</scope>
    <source>
        <strain evidence="1">JCA_2017</strain>
    </source>
</reference>
<name>A0A371I8A5_MUCPR</name>
<dbReference type="SUPFAM" id="SSF56672">
    <property type="entry name" value="DNA/RNA polymerases"/>
    <property type="match status" value="1"/>
</dbReference>
<dbReference type="AlphaFoldDB" id="A0A371I8A5"/>
<proteinExistence type="predicted"/>
<sequence length="372" mass="42938">HGGTWSFSKVSLSIEEVQDQDLGSWKLSEVIARYSRRTPVDRNLNIWPSTMHHRNPSKAIVVEGKFSGNSEFLTLYSSIVSGHLVSNRDIEVDKAKIDIISSLSHHESMWEDVDFVFDQPCIKAFQELKKRLTTTPILLAPDWELPFYTHKPLEDVALELLRWIRRRLPEATTNWDGAKILDGKFCTYLHLKRGVFFISPFPLFFRSRSWQAFHFDILIEEAIRRCGIRIVKMDKEEASRSNYKLGRSKDFGWKILHISSTLREDRWSTGNGQSFSGIEIPRMPSRLTGTRNVPNLITPPRHVLVGSHDTHLAANWDLIVFGCVPMNAMKFTPFITRYAKLSLHRWRIIQQTHVLLEALALGLLDIKQIGHL</sequence>